<evidence type="ECO:0000256" key="1">
    <source>
        <dbReference type="ARBA" id="ARBA00005627"/>
    </source>
</evidence>
<dbReference type="InterPro" id="IPR009852">
    <property type="entry name" value="CENPJ_C_dom"/>
</dbReference>
<reference evidence="4" key="3">
    <citation type="submission" date="2025-08" db="UniProtKB">
        <authorList>
            <consortium name="Ensembl"/>
        </authorList>
    </citation>
    <scope>IDENTIFICATION</scope>
</reference>
<dbReference type="GO" id="GO:0005813">
    <property type="term" value="C:centrosome"/>
    <property type="evidence" value="ECO:0007669"/>
    <property type="project" value="TreeGrafter"/>
</dbReference>
<keyword evidence="5" id="KW-1185">Reference proteome</keyword>
<evidence type="ECO:0000259" key="3">
    <source>
        <dbReference type="Pfam" id="PF07202"/>
    </source>
</evidence>
<dbReference type="InterPro" id="IPR026581">
    <property type="entry name" value="TCP10L/CENPJ"/>
</dbReference>
<reference evidence="4" key="4">
    <citation type="submission" date="2025-09" db="UniProtKB">
        <authorList>
            <consortium name="Ensembl"/>
        </authorList>
    </citation>
    <scope>IDENTIFICATION</scope>
</reference>
<dbReference type="GO" id="GO:0061511">
    <property type="term" value="P:centriole elongation"/>
    <property type="evidence" value="ECO:0007669"/>
    <property type="project" value="TreeGrafter"/>
</dbReference>
<dbReference type="AlphaFoldDB" id="A0A3B1IGP3"/>
<feature type="domain" description="Centromere protein J C-terminal" evidence="3">
    <location>
        <begin position="151"/>
        <end position="173"/>
    </location>
</feature>
<proteinExistence type="inferred from homology"/>
<name>A0A3B1IGP3_ASTMX</name>
<feature type="region of interest" description="Disordered" evidence="2">
    <location>
        <begin position="34"/>
        <end position="53"/>
    </location>
</feature>
<dbReference type="GeneTree" id="ENSGT00530000063927"/>
<evidence type="ECO:0000313" key="4">
    <source>
        <dbReference type="Ensembl" id="ENSAMXP00000029118.1"/>
    </source>
</evidence>
<feature type="region of interest" description="Disordered" evidence="2">
    <location>
        <begin position="91"/>
        <end position="113"/>
    </location>
</feature>
<reference evidence="5" key="1">
    <citation type="submission" date="2013-03" db="EMBL/GenBank/DDBJ databases">
        <authorList>
            <person name="Jeffery W."/>
            <person name="Warren W."/>
            <person name="Wilson R.K."/>
        </authorList>
    </citation>
    <scope>NUCLEOTIDE SEQUENCE</scope>
    <source>
        <strain evidence="5">female</strain>
    </source>
</reference>
<feature type="domain" description="Centromere protein J C-terminal" evidence="3">
    <location>
        <begin position="213"/>
        <end position="245"/>
    </location>
</feature>
<dbReference type="InterPro" id="IPR047002">
    <property type="entry name" value="Tcp10_C_sf"/>
</dbReference>
<evidence type="ECO:0000313" key="5">
    <source>
        <dbReference type="Proteomes" id="UP000018467"/>
    </source>
</evidence>
<evidence type="ECO:0000256" key="2">
    <source>
        <dbReference type="SAM" id="MobiDB-lite"/>
    </source>
</evidence>
<reference evidence="5" key="2">
    <citation type="journal article" date="2014" name="Nat. Commun.">
        <title>The cavefish genome reveals candidate genes for eye loss.</title>
        <authorList>
            <person name="McGaugh S.E."/>
            <person name="Gross J.B."/>
            <person name="Aken B."/>
            <person name="Blin M."/>
            <person name="Borowsky R."/>
            <person name="Chalopin D."/>
            <person name="Hinaux H."/>
            <person name="Jeffery W.R."/>
            <person name="Keene A."/>
            <person name="Ma L."/>
            <person name="Minx P."/>
            <person name="Murphy D."/>
            <person name="O'Quin K.E."/>
            <person name="Retaux S."/>
            <person name="Rohner N."/>
            <person name="Searle S.M."/>
            <person name="Stahl B.A."/>
            <person name="Tabin C."/>
            <person name="Volff J.N."/>
            <person name="Yoshizawa M."/>
            <person name="Warren W.C."/>
        </authorList>
    </citation>
    <scope>NUCLEOTIDE SEQUENCE [LARGE SCALE GENOMIC DNA]</scope>
    <source>
        <strain evidence="5">female</strain>
    </source>
</reference>
<dbReference type="PANTHER" id="PTHR10331:SF28">
    <property type="entry name" value="CENTROMERE PROTEIN J-LIKE"/>
    <property type="match status" value="1"/>
</dbReference>
<dbReference type="Proteomes" id="UP000018467">
    <property type="component" value="Unassembled WGS sequence"/>
</dbReference>
<dbReference type="Ensembl" id="ENSAMXT00000049611.1">
    <property type="protein sequence ID" value="ENSAMXP00000029118.1"/>
    <property type="gene ID" value="ENSAMXG00000039482.1"/>
</dbReference>
<dbReference type="GO" id="GO:0060271">
    <property type="term" value="P:cilium assembly"/>
    <property type="evidence" value="ECO:0007669"/>
    <property type="project" value="TreeGrafter"/>
</dbReference>
<dbReference type="GO" id="GO:0005814">
    <property type="term" value="C:centriole"/>
    <property type="evidence" value="ECO:0007669"/>
    <property type="project" value="TreeGrafter"/>
</dbReference>
<organism evidence="4 5">
    <name type="scientific">Astyanax mexicanus</name>
    <name type="common">Blind cave fish</name>
    <name type="synonym">Astyanax fasciatus mexicanus</name>
    <dbReference type="NCBI Taxonomy" id="7994"/>
    <lineage>
        <taxon>Eukaryota</taxon>
        <taxon>Metazoa</taxon>
        <taxon>Chordata</taxon>
        <taxon>Craniata</taxon>
        <taxon>Vertebrata</taxon>
        <taxon>Euteleostomi</taxon>
        <taxon>Actinopterygii</taxon>
        <taxon>Neopterygii</taxon>
        <taxon>Teleostei</taxon>
        <taxon>Ostariophysi</taxon>
        <taxon>Characiformes</taxon>
        <taxon>Characoidei</taxon>
        <taxon>Acestrorhamphidae</taxon>
        <taxon>Acestrorhamphinae</taxon>
        <taxon>Astyanax</taxon>
    </lineage>
</organism>
<comment type="similarity">
    <text evidence="1">Belongs to the TCP10 family.</text>
</comment>
<dbReference type="PANTHER" id="PTHR10331">
    <property type="entry name" value="T COMPLEX PROTEIN 10"/>
    <property type="match status" value="1"/>
</dbReference>
<feature type="domain" description="Centromere protein J C-terminal" evidence="3">
    <location>
        <begin position="285"/>
        <end position="312"/>
    </location>
</feature>
<dbReference type="GO" id="GO:0015631">
    <property type="term" value="F:tubulin binding"/>
    <property type="evidence" value="ECO:0007669"/>
    <property type="project" value="TreeGrafter"/>
</dbReference>
<accession>A0A3B1IGP3</accession>
<protein>
    <recommendedName>
        <fullName evidence="3">Centromere protein J C-terminal domain-containing protein</fullName>
    </recommendedName>
</protein>
<sequence>MSHTSDLKSSFSQESEDPPKNQKEVACSKIKILSRSSATNSDSKGDHRVQQIQSLKGQLTERESEWLQVHRALQSRVDALTRENQRLLHQSTQSAEYKIQNHSSGRSTPQSGAPSMVRIVTVSYLIKLIVLLQYTYIAVLCMKCKIILILQVEQLLSDGSRVIVFRNGTKKEISVDQKSVTVTFFNGDVKRLLPDGTVVYYYCDAKTTHSTYPSGLEILQFPNNQKEKHHPDGRREIFFPDGTVKSLYTDGRQQSVFPDGTVVKLNGDKTVEFTNGQREVHTAQYKQRIYPDGTVKTVYLNGRQEIKYLSGRVSFKNK</sequence>
<dbReference type="InParanoid" id="A0A3B1IGP3"/>
<dbReference type="STRING" id="7994.ENSAMXP00000029118"/>
<feature type="compositionally biased region" description="Polar residues" evidence="2">
    <location>
        <begin position="1"/>
        <end position="13"/>
    </location>
</feature>
<feature type="region of interest" description="Disordered" evidence="2">
    <location>
        <begin position="1"/>
        <end position="29"/>
    </location>
</feature>
<feature type="domain" description="Centromere protein J C-terminal" evidence="3">
    <location>
        <begin position="249"/>
        <end position="281"/>
    </location>
</feature>
<dbReference type="Gene3D" id="2.60.450.20">
    <property type="match status" value="1"/>
</dbReference>
<dbReference type="Bgee" id="ENSAMXG00000039482">
    <property type="expression patterns" value="Expressed in testis and 3 other cell types or tissues"/>
</dbReference>
<dbReference type="Pfam" id="PF07202">
    <property type="entry name" value="Tcp10_C"/>
    <property type="match status" value="4"/>
</dbReference>